<dbReference type="InterPro" id="IPR051260">
    <property type="entry name" value="Diverse_substr_monoxygenases"/>
</dbReference>
<evidence type="ECO:0000256" key="3">
    <source>
        <dbReference type="ARBA" id="ARBA00023002"/>
    </source>
</evidence>
<evidence type="ECO:0000256" key="2">
    <source>
        <dbReference type="ARBA" id="ARBA00022643"/>
    </source>
</evidence>
<dbReference type="Proteomes" id="UP000540412">
    <property type="component" value="Unassembled WGS sequence"/>
</dbReference>
<name>A0A7W9PH99_9NOCA</name>
<keyword evidence="1" id="KW-0285">Flavoprotein</keyword>
<dbReference type="RefSeq" id="WP_051163103.1">
    <property type="nucleotide sequence ID" value="NZ_JACHIT010000002.1"/>
</dbReference>
<dbReference type="GO" id="GO:0004497">
    <property type="term" value="F:monooxygenase activity"/>
    <property type="evidence" value="ECO:0007669"/>
    <property type="project" value="UniProtKB-KW"/>
</dbReference>
<dbReference type="InterPro" id="IPR036661">
    <property type="entry name" value="Luciferase-like_sf"/>
</dbReference>
<keyword evidence="3" id="KW-0560">Oxidoreductase</keyword>
<reference evidence="5 6" key="1">
    <citation type="submission" date="2020-08" db="EMBL/GenBank/DDBJ databases">
        <title>Sequencing the genomes of 1000 actinobacteria strains.</title>
        <authorList>
            <person name="Klenk H.-P."/>
        </authorList>
    </citation>
    <scope>NUCLEOTIDE SEQUENCE [LARGE SCALE GENOMIC DNA]</scope>
    <source>
        <strain evidence="5 6">DSM 43582</strain>
    </source>
</reference>
<evidence type="ECO:0000256" key="4">
    <source>
        <dbReference type="ARBA" id="ARBA00023033"/>
    </source>
</evidence>
<proteinExistence type="predicted"/>
<evidence type="ECO:0000313" key="5">
    <source>
        <dbReference type="EMBL" id="MBB5916104.1"/>
    </source>
</evidence>
<dbReference type="PANTHER" id="PTHR30011">
    <property type="entry name" value="ALKANESULFONATE MONOOXYGENASE-RELATED"/>
    <property type="match status" value="1"/>
</dbReference>
<keyword evidence="4 5" id="KW-0503">Monooxygenase</keyword>
<dbReference type="SUPFAM" id="SSF51679">
    <property type="entry name" value="Bacterial luciferase-like"/>
    <property type="match status" value="1"/>
</dbReference>
<evidence type="ECO:0000313" key="6">
    <source>
        <dbReference type="Proteomes" id="UP000540412"/>
    </source>
</evidence>
<keyword evidence="2" id="KW-0288">FMN</keyword>
<dbReference type="GO" id="GO:0016705">
    <property type="term" value="F:oxidoreductase activity, acting on paired donors, with incorporation or reduction of molecular oxygen"/>
    <property type="evidence" value="ECO:0007669"/>
    <property type="project" value="InterPro"/>
</dbReference>
<keyword evidence="6" id="KW-1185">Reference proteome</keyword>
<dbReference type="PANTHER" id="PTHR30011:SF16">
    <property type="entry name" value="C2H2 FINGER DOMAIN TRANSCRIPTION FACTOR (EUROFUNG)-RELATED"/>
    <property type="match status" value="1"/>
</dbReference>
<accession>A0A7W9PH99</accession>
<dbReference type="Gene3D" id="3.20.20.30">
    <property type="entry name" value="Luciferase-like domain"/>
    <property type="match status" value="1"/>
</dbReference>
<organism evidence="5 6">
    <name type="scientific">Nocardia transvalensis</name>
    <dbReference type="NCBI Taxonomy" id="37333"/>
    <lineage>
        <taxon>Bacteria</taxon>
        <taxon>Bacillati</taxon>
        <taxon>Actinomycetota</taxon>
        <taxon>Actinomycetes</taxon>
        <taxon>Mycobacteriales</taxon>
        <taxon>Nocardiaceae</taxon>
        <taxon>Nocardia</taxon>
    </lineage>
</organism>
<dbReference type="EMBL" id="JACHIT010000002">
    <property type="protein sequence ID" value="MBB5916104.1"/>
    <property type="molecule type" value="Genomic_DNA"/>
</dbReference>
<sequence>MTVVLGVEVPDDQLARSVGTDFERAPELLDQAGVGYVVLGADRASPGRPPGALDPTLAGVFFARRTHGLGLIVAAAPQRDHPFNIARRTASLDHIARGRGGWLASRTDHALALGSPPHGSWAPPDAPTGAALLADAVTAARALWRTWPAASLAEDLTGRPPEAEVRYADHTGVYATTGPLNVPTTPQGEPVVAWDYRPGDAGRAAVADIAFVTTRDHPAAASELPDTVAIHVRLDGRDPELVSRISELASWETAGVLIRLDLAAIPRFVEHTVPALSGAGTVRLRGPAPALRDHLGVARRADPDPRRLRPVFASA</sequence>
<comment type="caution">
    <text evidence="5">The sequence shown here is derived from an EMBL/GenBank/DDBJ whole genome shotgun (WGS) entry which is preliminary data.</text>
</comment>
<protein>
    <submittedName>
        <fullName evidence="5">Alkanesulfonate monooxygenase SsuD/methylene tetrahydromethanopterin reductase-like flavin-dependent oxidoreductase (Luciferase family)</fullName>
    </submittedName>
</protein>
<evidence type="ECO:0000256" key="1">
    <source>
        <dbReference type="ARBA" id="ARBA00022630"/>
    </source>
</evidence>
<dbReference type="AlphaFoldDB" id="A0A7W9PH99"/>
<gene>
    <name evidence="5" type="ORF">BJY24_005016</name>
</gene>